<organism evidence="2">
    <name type="scientific">marine sediment metagenome</name>
    <dbReference type="NCBI Taxonomy" id="412755"/>
    <lineage>
        <taxon>unclassified sequences</taxon>
        <taxon>metagenomes</taxon>
        <taxon>ecological metagenomes</taxon>
    </lineage>
</organism>
<dbReference type="PROSITE" id="PS00198">
    <property type="entry name" value="4FE4S_FER_1"/>
    <property type="match status" value="1"/>
</dbReference>
<name>A0A0F9LGG3_9ZZZZ</name>
<sequence>MVNESKVYWASPIEVPALLNTAKNMVTNNLVKTRFILDKILDNINSGEKVGVKVHVGEAQNTRYLRPDYVREVVNAIKSKGGFPTLIETQGRGNDIQKIEINEGYTICVGHRKTTIAHKEIARLHGYEESIIGAPLHFIDGDQGIDRKIVKIDGIHFKEVSVATGLFEYDKLVVISHFKGHPFAAFGGALKQLGIGCVTKHSKHLAHLDEMLKINTKKCDPLQCEQECKKVCSVGAIKINRESAVIEPSICFGCFRCLRKCPVEKAIKAPKMNLGKAFVERFIDSVLGVLSFGPEKIRYINFALEIPLMCDCVSNASVPVVPDLGIFGSIDPVALDKACIDAETNAPGLPIIKSDGQWSVPIPPGIEKFKALLPTVDTSYVFDAAIRNKLGTTNYKLIKI</sequence>
<dbReference type="InterPro" id="IPR007160">
    <property type="entry name" value="DUF362"/>
</dbReference>
<dbReference type="Pfam" id="PF04015">
    <property type="entry name" value="DUF362"/>
    <property type="match status" value="1"/>
</dbReference>
<dbReference type="Gene3D" id="3.30.70.20">
    <property type="match status" value="1"/>
</dbReference>
<gene>
    <name evidence="2" type="ORF">LCGC14_1512890</name>
</gene>
<dbReference type="InterPro" id="IPR017896">
    <property type="entry name" value="4Fe4S_Fe-S-bd"/>
</dbReference>
<dbReference type="AlphaFoldDB" id="A0A0F9LGG3"/>
<protein>
    <recommendedName>
        <fullName evidence="1">4Fe-4S ferredoxin-type domain-containing protein</fullName>
    </recommendedName>
</protein>
<proteinExistence type="predicted"/>
<comment type="caution">
    <text evidence="2">The sequence shown here is derived from an EMBL/GenBank/DDBJ whole genome shotgun (WGS) entry which is preliminary data.</text>
</comment>
<reference evidence="2" key="1">
    <citation type="journal article" date="2015" name="Nature">
        <title>Complex archaea that bridge the gap between prokaryotes and eukaryotes.</title>
        <authorList>
            <person name="Spang A."/>
            <person name="Saw J.H."/>
            <person name="Jorgensen S.L."/>
            <person name="Zaremba-Niedzwiedzka K."/>
            <person name="Martijn J."/>
            <person name="Lind A.E."/>
            <person name="van Eijk R."/>
            <person name="Schleper C."/>
            <person name="Guy L."/>
            <person name="Ettema T.J."/>
        </authorList>
    </citation>
    <scope>NUCLEOTIDE SEQUENCE</scope>
</reference>
<evidence type="ECO:0000313" key="2">
    <source>
        <dbReference type="EMBL" id="KKM63300.1"/>
    </source>
</evidence>
<evidence type="ECO:0000259" key="1">
    <source>
        <dbReference type="PROSITE" id="PS51379"/>
    </source>
</evidence>
<accession>A0A0F9LGG3</accession>
<dbReference type="InterPro" id="IPR017900">
    <property type="entry name" value="4Fe4S_Fe_S_CS"/>
</dbReference>
<dbReference type="EMBL" id="LAZR01011125">
    <property type="protein sequence ID" value="KKM63300.1"/>
    <property type="molecule type" value="Genomic_DNA"/>
</dbReference>
<dbReference type="PROSITE" id="PS51379">
    <property type="entry name" value="4FE4S_FER_2"/>
    <property type="match status" value="1"/>
</dbReference>
<feature type="domain" description="4Fe-4S ferredoxin-type" evidence="1">
    <location>
        <begin position="242"/>
        <end position="272"/>
    </location>
</feature>
<dbReference type="SUPFAM" id="SSF54862">
    <property type="entry name" value="4Fe-4S ferredoxins"/>
    <property type="match status" value="1"/>
</dbReference>